<evidence type="ECO:0000256" key="8">
    <source>
        <dbReference type="RuleBase" id="RU003993"/>
    </source>
</evidence>
<dbReference type="PROSITE" id="PS00761">
    <property type="entry name" value="SPASE_I_3"/>
    <property type="match status" value="1"/>
</dbReference>
<comment type="subcellular location">
    <subcellularLocation>
        <location evidence="2">Cell membrane</location>
        <topology evidence="2">Single-pass type II membrane protein</topology>
    </subcellularLocation>
    <subcellularLocation>
        <location evidence="9">Membrane</location>
        <topology evidence="9">Single-pass type II membrane protein</topology>
    </subcellularLocation>
</comment>
<reference evidence="11 12" key="1">
    <citation type="submission" date="2020-01" db="EMBL/GenBank/DDBJ databases">
        <title>Anaeroalcalibacter tamaniensis gen. nov., sp. nov., moderately halophilic strictly anaerobic fermenter bacterium from mud volcano of Taman peninsula.</title>
        <authorList>
            <person name="Frolova A."/>
            <person name="Merkel A.Y."/>
            <person name="Slobodkin A.I."/>
        </authorList>
    </citation>
    <scope>NUCLEOTIDE SEQUENCE [LARGE SCALE GENOMIC DNA]</scope>
    <source>
        <strain evidence="11 12">F-3ap</strain>
    </source>
</reference>
<dbReference type="PANTHER" id="PTHR43390">
    <property type="entry name" value="SIGNAL PEPTIDASE I"/>
    <property type="match status" value="1"/>
</dbReference>
<keyword evidence="12" id="KW-1185">Reference proteome</keyword>
<dbReference type="PROSITE" id="PS00760">
    <property type="entry name" value="SPASE_I_2"/>
    <property type="match status" value="1"/>
</dbReference>
<feature type="domain" description="Peptidase S26" evidence="10">
    <location>
        <begin position="19"/>
        <end position="173"/>
    </location>
</feature>
<dbReference type="RefSeq" id="WP_162370897.1">
    <property type="nucleotide sequence ID" value="NZ_JAAEEH010000029.1"/>
</dbReference>
<dbReference type="EMBL" id="JAAEEH010000029">
    <property type="protein sequence ID" value="NDL68175.1"/>
    <property type="molecule type" value="Genomic_DNA"/>
</dbReference>
<feature type="active site" evidence="7">
    <location>
        <position position="44"/>
    </location>
</feature>
<dbReference type="PRINTS" id="PR00727">
    <property type="entry name" value="LEADERPTASE"/>
</dbReference>
<sequence>MYEEEEQHFFKSVAAGIRDLLITLTVVFLMVTYVAQLTNVSGQSMYPTLNDHDWLVIEKVSMRITPLERFDVVVFPYANNAKVHYIKRIIGLPGETVDIRDGKIYVDGQELQDPFAYEPIYGEDSFTTSFPVTVGEGEYFVMGDNRNNSSDSRYADVGLISRQKIIGKALIRVFPLTHIELIDHS</sequence>
<dbReference type="NCBIfam" id="TIGR02227">
    <property type="entry name" value="sigpep_I_bact"/>
    <property type="match status" value="1"/>
</dbReference>
<dbReference type="PROSITE" id="PS00501">
    <property type="entry name" value="SPASE_I_1"/>
    <property type="match status" value="1"/>
</dbReference>
<dbReference type="GO" id="GO:0006465">
    <property type="term" value="P:signal peptide processing"/>
    <property type="evidence" value="ECO:0007669"/>
    <property type="project" value="InterPro"/>
</dbReference>
<dbReference type="InterPro" id="IPR019533">
    <property type="entry name" value="Peptidase_S26"/>
</dbReference>
<evidence type="ECO:0000256" key="7">
    <source>
        <dbReference type="PIRSR" id="PIRSR600223-1"/>
    </source>
</evidence>
<dbReference type="Pfam" id="PF10502">
    <property type="entry name" value="Peptidase_S26"/>
    <property type="match status" value="1"/>
</dbReference>
<evidence type="ECO:0000313" key="12">
    <source>
        <dbReference type="Proteomes" id="UP000461585"/>
    </source>
</evidence>
<dbReference type="SUPFAM" id="SSF51306">
    <property type="entry name" value="LexA/Signal peptidase"/>
    <property type="match status" value="1"/>
</dbReference>
<evidence type="ECO:0000256" key="6">
    <source>
        <dbReference type="ARBA" id="ARBA00022801"/>
    </source>
</evidence>
<evidence type="ECO:0000256" key="9">
    <source>
        <dbReference type="RuleBase" id="RU362042"/>
    </source>
</evidence>
<evidence type="ECO:0000313" key="11">
    <source>
        <dbReference type="EMBL" id="NDL68175.1"/>
    </source>
</evidence>
<proteinExistence type="inferred from homology"/>
<evidence type="ECO:0000256" key="4">
    <source>
        <dbReference type="ARBA" id="ARBA00013208"/>
    </source>
</evidence>
<keyword evidence="8" id="KW-1133">Transmembrane helix</keyword>
<name>A0A7X5HX10_9FIRM</name>
<dbReference type="PANTHER" id="PTHR43390:SF1">
    <property type="entry name" value="CHLOROPLAST PROCESSING PEPTIDASE"/>
    <property type="match status" value="1"/>
</dbReference>
<organism evidence="11 12">
    <name type="scientific">Anaerotalea alkaliphila</name>
    <dbReference type="NCBI Taxonomy" id="2662126"/>
    <lineage>
        <taxon>Bacteria</taxon>
        <taxon>Bacillati</taxon>
        <taxon>Bacillota</taxon>
        <taxon>Clostridia</taxon>
        <taxon>Eubacteriales</taxon>
        <taxon>Anaerotalea</taxon>
    </lineage>
</organism>
<dbReference type="InterPro" id="IPR000223">
    <property type="entry name" value="Pept_S26A_signal_pept_1"/>
</dbReference>
<evidence type="ECO:0000256" key="3">
    <source>
        <dbReference type="ARBA" id="ARBA00009370"/>
    </source>
</evidence>
<evidence type="ECO:0000256" key="2">
    <source>
        <dbReference type="ARBA" id="ARBA00004401"/>
    </source>
</evidence>
<dbReference type="InterPro" id="IPR019758">
    <property type="entry name" value="Pept_S26A_signal_pept_1_CS"/>
</dbReference>
<dbReference type="GO" id="GO:0004252">
    <property type="term" value="F:serine-type endopeptidase activity"/>
    <property type="evidence" value="ECO:0007669"/>
    <property type="project" value="InterPro"/>
</dbReference>
<keyword evidence="6 8" id="KW-0378">Hydrolase</keyword>
<dbReference type="InterPro" id="IPR019756">
    <property type="entry name" value="Pept_S26A_signal_pept_1_Ser-AS"/>
</dbReference>
<comment type="similarity">
    <text evidence="3 9">Belongs to the peptidase S26 family.</text>
</comment>
<dbReference type="EC" id="3.4.21.89" evidence="4 8"/>
<keyword evidence="8" id="KW-0812">Transmembrane</keyword>
<keyword evidence="8" id="KW-0472">Membrane</keyword>
<dbReference type="InterPro" id="IPR019757">
    <property type="entry name" value="Pept_S26A_signal_pept_1_Lys-AS"/>
</dbReference>
<protein>
    <recommendedName>
        <fullName evidence="4 8">Signal peptidase I</fullName>
        <ecNumber evidence="4 8">3.4.21.89</ecNumber>
    </recommendedName>
</protein>
<evidence type="ECO:0000256" key="5">
    <source>
        <dbReference type="ARBA" id="ARBA00022670"/>
    </source>
</evidence>
<keyword evidence="5 8" id="KW-0645">Protease</keyword>
<evidence type="ECO:0000259" key="10">
    <source>
        <dbReference type="Pfam" id="PF10502"/>
    </source>
</evidence>
<evidence type="ECO:0000256" key="1">
    <source>
        <dbReference type="ARBA" id="ARBA00000677"/>
    </source>
</evidence>
<comment type="caution">
    <text evidence="11">The sequence shown here is derived from an EMBL/GenBank/DDBJ whole genome shotgun (WGS) entry which is preliminary data.</text>
</comment>
<dbReference type="Proteomes" id="UP000461585">
    <property type="component" value="Unassembled WGS sequence"/>
</dbReference>
<dbReference type="GO" id="GO:0005886">
    <property type="term" value="C:plasma membrane"/>
    <property type="evidence" value="ECO:0007669"/>
    <property type="project" value="UniProtKB-SubCell"/>
</dbReference>
<dbReference type="CDD" id="cd06530">
    <property type="entry name" value="S26_SPase_I"/>
    <property type="match status" value="1"/>
</dbReference>
<dbReference type="GO" id="GO:0009003">
    <property type="term" value="F:signal peptidase activity"/>
    <property type="evidence" value="ECO:0007669"/>
    <property type="project" value="UniProtKB-EC"/>
</dbReference>
<dbReference type="AlphaFoldDB" id="A0A7X5HX10"/>
<dbReference type="InterPro" id="IPR036286">
    <property type="entry name" value="LexA/Signal_pep-like_sf"/>
</dbReference>
<gene>
    <name evidence="11" type="primary">lepB</name>
    <name evidence="11" type="ORF">GXN74_10525</name>
</gene>
<comment type="catalytic activity">
    <reaction evidence="1 8">
        <text>Cleavage of hydrophobic, N-terminal signal or leader sequences from secreted and periplasmic proteins.</text>
        <dbReference type="EC" id="3.4.21.89"/>
    </reaction>
</comment>
<feature type="transmembrane region" description="Helical" evidence="8">
    <location>
        <begin position="20"/>
        <end position="40"/>
    </location>
</feature>
<feature type="active site" evidence="7">
    <location>
        <position position="87"/>
    </location>
</feature>
<dbReference type="Gene3D" id="2.10.109.10">
    <property type="entry name" value="Umud Fragment, subunit A"/>
    <property type="match status" value="1"/>
</dbReference>
<accession>A0A7X5HX10</accession>